<reference evidence="2" key="1">
    <citation type="submission" date="2020-10" db="EMBL/GenBank/DDBJ databases">
        <authorList>
            <person name="Gilroy R."/>
        </authorList>
    </citation>
    <scope>NUCLEOTIDE SEQUENCE</scope>
    <source>
        <strain evidence="2">ChiHcec3-6078</strain>
    </source>
</reference>
<organism evidence="2 3">
    <name type="scientific">Candidatus Allocopromorpha excrementigallinarum</name>
    <dbReference type="NCBI Taxonomy" id="2840742"/>
    <lineage>
        <taxon>Bacteria</taxon>
        <taxon>Bacillati</taxon>
        <taxon>Bacillota</taxon>
        <taxon>Clostridia</taxon>
        <taxon>Eubacteriales</taxon>
        <taxon>Eubacteriaceae</taxon>
        <taxon>Eubacteriaceae incertae sedis</taxon>
        <taxon>Candidatus Allocopromorpha</taxon>
    </lineage>
</organism>
<sequence>MNMEKLLVSLGRKSQMSPREEMIRKTLERSEEIFLKCEEGRLLTYGEFLLSQMRVIRKRWWLLQLGLLLLLWSCLPMTEESASDKRVMGVVACVFVILMIPELWKNRASRSMEIEASAYYSLRKVYAARMTLFGVADIILAGAFCAVTSATLHVALMDILTQFFFPLMVTACICFALLCSSRLFSETSAVIMCVIWCGVWLTLVLRDDIFYAVSLPLWGALFLAAALFLAFVLHRAVTDCGSYWEVNVNGTENK</sequence>
<feature type="transmembrane region" description="Helical" evidence="1">
    <location>
        <begin position="183"/>
        <end position="203"/>
    </location>
</feature>
<evidence type="ECO:0000313" key="3">
    <source>
        <dbReference type="Proteomes" id="UP000824090"/>
    </source>
</evidence>
<dbReference type="AlphaFoldDB" id="A0A9D1I0J2"/>
<reference evidence="2" key="2">
    <citation type="journal article" date="2021" name="PeerJ">
        <title>Extensive microbial diversity within the chicken gut microbiome revealed by metagenomics and culture.</title>
        <authorList>
            <person name="Gilroy R."/>
            <person name="Ravi A."/>
            <person name="Getino M."/>
            <person name="Pursley I."/>
            <person name="Horton D.L."/>
            <person name="Alikhan N.F."/>
            <person name="Baker D."/>
            <person name="Gharbi K."/>
            <person name="Hall N."/>
            <person name="Watson M."/>
            <person name="Adriaenssens E.M."/>
            <person name="Foster-Nyarko E."/>
            <person name="Jarju S."/>
            <person name="Secka A."/>
            <person name="Antonio M."/>
            <person name="Oren A."/>
            <person name="Chaudhuri R.R."/>
            <person name="La Ragione R."/>
            <person name="Hildebrand F."/>
            <person name="Pallen M.J."/>
        </authorList>
    </citation>
    <scope>NUCLEOTIDE SEQUENCE</scope>
    <source>
        <strain evidence="2">ChiHcec3-6078</strain>
    </source>
</reference>
<feature type="transmembrane region" description="Helical" evidence="1">
    <location>
        <begin position="125"/>
        <end position="153"/>
    </location>
</feature>
<feature type="transmembrane region" description="Helical" evidence="1">
    <location>
        <begin position="59"/>
        <end position="75"/>
    </location>
</feature>
<dbReference type="EMBL" id="DVMP01000123">
    <property type="protein sequence ID" value="HIU26146.1"/>
    <property type="molecule type" value="Genomic_DNA"/>
</dbReference>
<protein>
    <recommendedName>
        <fullName evidence="4">ABC-2 family transporter protein</fullName>
    </recommendedName>
</protein>
<dbReference type="Proteomes" id="UP000824090">
    <property type="component" value="Unassembled WGS sequence"/>
</dbReference>
<evidence type="ECO:0008006" key="4">
    <source>
        <dbReference type="Google" id="ProtNLM"/>
    </source>
</evidence>
<gene>
    <name evidence="2" type="ORF">IAC50_06625</name>
</gene>
<feature type="transmembrane region" description="Helical" evidence="1">
    <location>
        <begin position="87"/>
        <end position="104"/>
    </location>
</feature>
<evidence type="ECO:0000313" key="2">
    <source>
        <dbReference type="EMBL" id="HIU26146.1"/>
    </source>
</evidence>
<keyword evidence="1" id="KW-1133">Transmembrane helix</keyword>
<comment type="caution">
    <text evidence="2">The sequence shown here is derived from an EMBL/GenBank/DDBJ whole genome shotgun (WGS) entry which is preliminary data.</text>
</comment>
<keyword evidence="1" id="KW-0472">Membrane</keyword>
<name>A0A9D1I0J2_9FIRM</name>
<feature type="transmembrane region" description="Helical" evidence="1">
    <location>
        <begin position="209"/>
        <end position="233"/>
    </location>
</feature>
<evidence type="ECO:0000256" key="1">
    <source>
        <dbReference type="SAM" id="Phobius"/>
    </source>
</evidence>
<keyword evidence="1" id="KW-0812">Transmembrane</keyword>
<accession>A0A9D1I0J2</accession>
<proteinExistence type="predicted"/>
<feature type="transmembrane region" description="Helical" evidence="1">
    <location>
        <begin position="159"/>
        <end position="178"/>
    </location>
</feature>